<dbReference type="GO" id="GO:0005483">
    <property type="term" value="F:soluble NSF attachment protein activity"/>
    <property type="evidence" value="ECO:0007669"/>
    <property type="project" value="TreeGrafter"/>
</dbReference>
<keyword evidence="6 7" id="KW-0472">Membrane</keyword>
<dbReference type="PANTHER" id="PTHR13768:SF8">
    <property type="entry name" value="ALPHA-SOLUBLE NSF ATTACHMENT PROTEIN"/>
    <property type="match status" value="1"/>
</dbReference>
<accession>A0A9P8NYN1</accession>
<dbReference type="Gene3D" id="1.25.40.10">
    <property type="entry name" value="Tetratricopeptide repeat domain"/>
    <property type="match status" value="1"/>
</dbReference>
<dbReference type="SUPFAM" id="SSF48452">
    <property type="entry name" value="TPR-like"/>
    <property type="match status" value="1"/>
</dbReference>
<dbReference type="PANTHER" id="PTHR13768">
    <property type="entry name" value="SOLUBLE NSF ATTACHMENT PROTEIN SNAP"/>
    <property type="match status" value="1"/>
</dbReference>
<dbReference type="RefSeq" id="XP_046059001.1">
    <property type="nucleotide sequence ID" value="XM_046207326.1"/>
</dbReference>
<dbReference type="Pfam" id="PF14938">
    <property type="entry name" value="SNAP"/>
    <property type="match status" value="1"/>
</dbReference>
<dbReference type="InterPro" id="IPR000744">
    <property type="entry name" value="NSF_attach"/>
</dbReference>
<keyword evidence="3 7" id="KW-0813">Transport</keyword>
<dbReference type="GO" id="GO:0005774">
    <property type="term" value="C:vacuolar membrane"/>
    <property type="evidence" value="ECO:0007669"/>
    <property type="project" value="TreeGrafter"/>
</dbReference>
<dbReference type="Proteomes" id="UP000769157">
    <property type="component" value="Unassembled WGS sequence"/>
</dbReference>
<dbReference type="AlphaFoldDB" id="A0A9P8NYN1"/>
<dbReference type="OrthoDB" id="9984275at2759"/>
<comment type="similarity">
    <text evidence="2 7">Belongs to the SNAP family.</text>
</comment>
<dbReference type="InterPro" id="IPR011990">
    <property type="entry name" value="TPR-like_helical_dom_sf"/>
</dbReference>
<reference evidence="8" key="1">
    <citation type="journal article" date="2021" name="Open Biol.">
        <title>Shared evolutionary footprints suggest mitochondrial oxidative damage underlies multiple complex I losses in fungi.</title>
        <authorList>
            <person name="Schikora-Tamarit M.A."/>
            <person name="Marcet-Houben M."/>
            <person name="Nosek J."/>
            <person name="Gabaldon T."/>
        </authorList>
    </citation>
    <scope>NUCLEOTIDE SEQUENCE</scope>
    <source>
        <strain evidence="8">CBS6075</strain>
    </source>
</reference>
<evidence type="ECO:0000256" key="3">
    <source>
        <dbReference type="ARBA" id="ARBA00022448"/>
    </source>
</evidence>
<evidence type="ECO:0000256" key="1">
    <source>
        <dbReference type="ARBA" id="ARBA00004170"/>
    </source>
</evidence>
<gene>
    <name evidence="8" type="ORF">OGAPHI_006076</name>
</gene>
<protein>
    <recommendedName>
        <fullName evidence="10">Vesicular-fusion protein SEC17</fullName>
    </recommendedName>
</protein>
<name>A0A9P8NYN1_9ASCO</name>
<evidence type="ECO:0000256" key="4">
    <source>
        <dbReference type="ARBA" id="ARBA00022892"/>
    </source>
</evidence>
<organism evidence="8 9">
    <name type="scientific">Ogataea philodendri</name>
    <dbReference type="NCBI Taxonomy" id="1378263"/>
    <lineage>
        <taxon>Eukaryota</taxon>
        <taxon>Fungi</taxon>
        <taxon>Dikarya</taxon>
        <taxon>Ascomycota</taxon>
        <taxon>Saccharomycotina</taxon>
        <taxon>Pichiomycetes</taxon>
        <taxon>Pichiales</taxon>
        <taxon>Pichiaceae</taxon>
        <taxon>Ogataea</taxon>
    </lineage>
</organism>
<evidence type="ECO:0000256" key="7">
    <source>
        <dbReference type="RuleBase" id="RU367013"/>
    </source>
</evidence>
<keyword evidence="9" id="KW-1185">Reference proteome</keyword>
<evidence type="ECO:0000313" key="8">
    <source>
        <dbReference type="EMBL" id="KAH3661897.1"/>
    </source>
</evidence>
<evidence type="ECO:0000256" key="5">
    <source>
        <dbReference type="ARBA" id="ARBA00022927"/>
    </source>
</evidence>
<dbReference type="GO" id="GO:0031201">
    <property type="term" value="C:SNARE complex"/>
    <property type="evidence" value="ECO:0007669"/>
    <property type="project" value="TreeGrafter"/>
</dbReference>
<evidence type="ECO:0000313" key="9">
    <source>
        <dbReference type="Proteomes" id="UP000769157"/>
    </source>
</evidence>
<dbReference type="PRINTS" id="PR00448">
    <property type="entry name" value="NSFATTACHMNT"/>
</dbReference>
<dbReference type="CDD" id="cd15832">
    <property type="entry name" value="SNAP"/>
    <property type="match status" value="1"/>
</dbReference>
<comment type="caution">
    <text evidence="8">The sequence shown here is derived from an EMBL/GenBank/DDBJ whole genome shotgun (WGS) entry which is preliminary data.</text>
</comment>
<dbReference type="GO" id="GO:0019905">
    <property type="term" value="F:syntaxin binding"/>
    <property type="evidence" value="ECO:0007669"/>
    <property type="project" value="TreeGrafter"/>
</dbReference>
<evidence type="ECO:0000256" key="2">
    <source>
        <dbReference type="ARBA" id="ARBA00010050"/>
    </source>
</evidence>
<keyword evidence="4 7" id="KW-0931">ER-Golgi transport</keyword>
<comment type="subcellular location">
    <subcellularLocation>
        <location evidence="1 7">Membrane</location>
        <topology evidence="1 7">Peripheral membrane protein</topology>
    </subcellularLocation>
</comment>
<evidence type="ECO:0000256" key="6">
    <source>
        <dbReference type="ARBA" id="ARBA00023136"/>
    </source>
</evidence>
<reference evidence="8" key="2">
    <citation type="submission" date="2021-01" db="EMBL/GenBank/DDBJ databases">
        <authorList>
            <person name="Schikora-Tamarit M.A."/>
        </authorList>
    </citation>
    <scope>NUCLEOTIDE SEQUENCE</scope>
    <source>
        <strain evidence="8">CBS6075</strain>
    </source>
</reference>
<dbReference type="GO" id="GO:0006886">
    <property type="term" value="P:intracellular protein transport"/>
    <property type="evidence" value="ECO:0007669"/>
    <property type="project" value="UniProtKB-UniRule"/>
</dbReference>
<proteinExistence type="inferred from homology"/>
<evidence type="ECO:0008006" key="10">
    <source>
        <dbReference type="Google" id="ProtNLM"/>
    </source>
</evidence>
<sequence length="300" mass="33965">MYLSAVYLLTYQADKKCKKVGGFSSFFGSSQQSRYEEAGDLYVQAANLYKLQKRNAQAGQTFEKAAEAQKLADSPDEAANTLVEAFKSYKIEVPIEAARCLEQAIEMFVRKGQFRRSANFKSDLGELYENELNDIQKAIESYEDASEWYKGDSASALANKFALKAADLYCDSTIQQYSKAAAVYERVAKESLNNNLAKWSLKEYFLKAILCRLADNNDYASGNALLQRFTQWDPTFESTREYEFASKLVEAVRNGSPDEIANSAKEFDKFSRLDAFKIRVLNKIKTSVVEAPEQLEEDFT</sequence>
<dbReference type="GeneID" id="70238040"/>
<dbReference type="FunFam" id="1.25.40.10:FF:000049">
    <property type="entry name" value="Alpha-soluble NSF attachment protein-like"/>
    <property type="match status" value="1"/>
</dbReference>
<keyword evidence="5 7" id="KW-0653">Protein transport</keyword>
<comment type="function">
    <text evidence="7">Required for vesicular transport between the endoplasmic reticulum and the Golgi apparatus.</text>
</comment>
<dbReference type="EMBL" id="JAEUBE010000414">
    <property type="protein sequence ID" value="KAH3661897.1"/>
    <property type="molecule type" value="Genomic_DNA"/>
</dbReference>
<dbReference type="GO" id="GO:0035494">
    <property type="term" value="P:SNARE complex disassembly"/>
    <property type="evidence" value="ECO:0007669"/>
    <property type="project" value="TreeGrafter"/>
</dbReference>